<feature type="domain" description="Fork-head" evidence="4">
    <location>
        <begin position="400"/>
        <end position="513"/>
    </location>
</feature>
<comment type="subcellular location">
    <subcellularLocation>
        <location evidence="2">Nucleus</location>
    </subcellularLocation>
</comment>
<feature type="compositionally biased region" description="Basic and acidic residues" evidence="3">
    <location>
        <begin position="123"/>
        <end position="157"/>
    </location>
</feature>
<evidence type="ECO:0000256" key="1">
    <source>
        <dbReference type="ARBA" id="ARBA00023125"/>
    </source>
</evidence>
<dbReference type="InterPro" id="IPR001766">
    <property type="entry name" value="Fork_head_dom"/>
</dbReference>
<evidence type="ECO:0000313" key="6">
    <source>
        <dbReference type="Proteomes" id="UP000282582"/>
    </source>
</evidence>
<dbReference type="CDD" id="cd23703">
    <property type="entry name" value="mS26_PET12"/>
    <property type="match status" value="1"/>
</dbReference>
<dbReference type="Proteomes" id="UP000282582">
    <property type="component" value="Unassembled WGS sequence"/>
</dbReference>
<evidence type="ECO:0000256" key="3">
    <source>
        <dbReference type="SAM" id="MobiDB-lite"/>
    </source>
</evidence>
<evidence type="ECO:0000313" key="5">
    <source>
        <dbReference type="EMBL" id="RMY12006.1"/>
    </source>
</evidence>
<keyword evidence="1 2" id="KW-0238">DNA-binding</keyword>
<dbReference type="PROSITE" id="PS50039">
    <property type="entry name" value="FORK_HEAD_3"/>
    <property type="match status" value="1"/>
</dbReference>
<dbReference type="EMBL" id="QWIK01000150">
    <property type="protein sequence ID" value="RMY12006.1"/>
    <property type="molecule type" value="Genomic_DNA"/>
</dbReference>
<dbReference type="GO" id="GO:0005634">
    <property type="term" value="C:nucleus"/>
    <property type="evidence" value="ECO:0007669"/>
    <property type="project" value="UniProtKB-SubCell"/>
</dbReference>
<sequence length="760" mass="86800">MPPRTALSTPLRGWRCPQCAHRSFSSSPKILAVGPEHPRYIDVPEPPQQTVPDRKFVKGRLPVPRDVFSGARGQDKASEEWLHDHTQPPKERSVEKGSREEWKHKMSDMRRRNLREGLTSLRARKDREQRLRSERSTENQRKREALLNRPEREDERLTTPSTGLDPNLLRQHTPSAAELAPIRAAKQANLQAHTTAKRAERLDHLHTLYLNAKTFIVTPQQLDQAVDEAFGTVEDPVRFDGDQQYSPTAFYNNSMKNAQSQSVWAQGKPERVQDMLNRANGQGGKTAMESAGGLASVNKDRVRRIGEVLTGGKMEKEDASHFTDLLSKFHNIIKLIYSYLPTPYTITAIFANGVFNAMAPAAANLTPADKDGMGRRSDDLQLLRNEVREVIRPYTTADEEPPFSGGELIVMALVDTDEESLPKDRILRWIVNTFKYYHGVFVDKAFQTLGPDLNFDGGSDEGVFENITEAFTDYEVPICESRRVIERRDTSFWSVTTQAARVYLRHWLEPKREGVFPFLDLPPEIRNSIYELLFTFPSSGVHVQKSEDDDEEGFDVYFLQRIDEPGSCGRKWSDSLCKGSHFVIKKSMDDILALLHVNRQVYEEAMPLCYMLNMLHFDTDSVELRKLAWSMPNSRFEYLRKLHLDLKEDVAEWLIEVWPDVTEALSAKAVGSAELRISMTDDAWLGRGSKARQLRKSDRRTSRYSCIDEIDGFTDLALVVARATVVHWEGECPLIRKFIEKEVARIQGGDHGTEWKEEKT</sequence>
<feature type="compositionally biased region" description="Basic and acidic residues" evidence="3">
    <location>
        <begin position="73"/>
        <end position="115"/>
    </location>
</feature>
<evidence type="ECO:0000256" key="2">
    <source>
        <dbReference type="PROSITE-ProRule" id="PRU00089"/>
    </source>
</evidence>
<feature type="region of interest" description="Disordered" evidence="3">
    <location>
        <begin position="65"/>
        <end position="169"/>
    </location>
</feature>
<reference evidence="5 6" key="1">
    <citation type="journal article" date="2018" name="BMC Genomics">
        <title>Genomic evidence for intraspecific hybridization in a clonal and extremely halotolerant yeast.</title>
        <authorList>
            <person name="Gostincar C."/>
            <person name="Stajich J.E."/>
            <person name="Zupancic J."/>
            <person name="Zalar P."/>
            <person name="Gunde-Cimerman N."/>
        </authorList>
    </citation>
    <scope>NUCLEOTIDE SEQUENCE [LARGE SCALE GENOMIC DNA]</scope>
    <source>
        <strain evidence="5 6">EXF-6654</strain>
    </source>
</reference>
<name>A0A3M6Z9H5_HORWE</name>
<feature type="compositionally biased region" description="Polar residues" evidence="3">
    <location>
        <begin position="158"/>
        <end position="169"/>
    </location>
</feature>
<protein>
    <recommendedName>
        <fullName evidence="4">Fork-head domain-containing protein</fullName>
    </recommendedName>
</protein>
<organism evidence="5 6">
    <name type="scientific">Hortaea werneckii</name>
    <name type="common">Black yeast</name>
    <name type="synonym">Cladosporium werneckii</name>
    <dbReference type="NCBI Taxonomy" id="91943"/>
    <lineage>
        <taxon>Eukaryota</taxon>
        <taxon>Fungi</taxon>
        <taxon>Dikarya</taxon>
        <taxon>Ascomycota</taxon>
        <taxon>Pezizomycotina</taxon>
        <taxon>Dothideomycetes</taxon>
        <taxon>Dothideomycetidae</taxon>
        <taxon>Mycosphaerellales</taxon>
        <taxon>Teratosphaeriaceae</taxon>
        <taxon>Hortaea</taxon>
    </lineage>
</organism>
<dbReference type="PANTHER" id="PTHR42085">
    <property type="entry name" value="F-BOX DOMAIN-CONTAINING PROTEIN"/>
    <property type="match status" value="1"/>
</dbReference>
<dbReference type="Pfam" id="PF26163">
    <property type="entry name" value="mS26"/>
    <property type="match status" value="1"/>
</dbReference>
<keyword evidence="2" id="KW-0539">Nucleus</keyword>
<dbReference type="InterPro" id="IPR058940">
    <property type="entry name" value="mS26_fungi"/>
</dbReference>
<proteinExistence type="predicted"/>
<dbReference type="VEuPathDB" id="FungiDB:BTJ68_02661"/>
<gene>
    <name evidence="5" type="ORF">D0868_02823</name>
</gene>
<dbReference type="GO" id="GO:0043565">
    <property type="term" value="F:sequence-specific DNA binding"/>
    <property type="evidence" value="ECO:0007669"/>
    <property type="project" value="InterPro"/>
</dbReference>
<dbReference type="GO" id="GO:0003700">
    <property type="term" value="F:DNA-binding transcription factor activity"/>
    <property type="evidence" value="ECO:0007669"/>
    <property type="project" value="InterPro"/>
</dbReference>
<evidence type="ECO:0000259" key="4">
    <source>
        <dbReference type="PROSITE" id="PS50039"/>
    </source>
</evidence>
<dbReference type="Pfam" id="PF24864">
    <property type="entry name" value="DUF7730"/>
    <property type="match status" value="1"/>
</dbReference>
<dbReference type="PANTHER" id="PTHR42085:SF2">
    <property type="entry name" value="F-BOX DOMAIN-CONTAINING PROTEIN"/>
    <property type="match status" value="1"/>
</dbReference>
<feature type="DNA-binding region" description="Fork-head" evidence="2">
    <location>
        <begin position="400"/>
        <end position="513"/>
    </location>
</feature>
<accession>A0A3M6Z9H5</accession>
<dbReference type="AlphaFoldDB" id="A0A3M6Z9H5"/>
<dbReference type="InterPro" id="IPR056632">
    <property type="entry name" value="DUF7730"/>
</dbReference>
<comment type="caution">
    <text evidence="5">The sequence shown here is derived from an EMBL/GenBank/DDBJ whole genome shotgun (WGS) entry which is preliminary data.</text>
</comment>
<dbReference type="InterPro" id="IPR038883">
    <property type="entry name" value="AN11006-like"/>
</dbReference>